<feature type="binding site" evidence="7">
    <location>
        <position position="342"/>
    </location>
    <ligand>
        <name>substrate</name>
    </ligand>
</feature>
<feature type="domain" description="Glucose-6-phosphate dehydrogenase NAD-binding" evidence="8">
    <location>
        <begin position="12"/>
        <end position="189"/>
    </location>
</feature>
<dbReference type="GO" id="GO:0005829">
    <property type="term" value="C:cytosol"/>
    <property type="evidence" value="ECO:0007669"/>
    <property type="project" value="TreeGrafter"/>
</dbReference>
<protein>
    <recommendedName>
        <fullName evidence="7">Glucose-6-phosphate 1-dehydrogenase</fullName>
        <shortName evidence="7">G6PD</shortName>
        <ecNumber evidence="7">1.1.1.49</ecNumber>
    </recommendedName>
</protein>
<dbReference type="UniPathway" id="UPA00115">
    <property type="reaction ID" value="UER00408"/>
</dbReference>
<evidence type="ECO:0000313" key="10">
    <source>
        <dbReference type="EMBL" id="SDJ10685.1"/>
    </source>
</evidence>
<evidence type="ECO:0000313" key="11">
    <source>
        <dbReference type="Proteomes" id="UP000199225"/>
    </source>
</evidence>
<dbReference type="STRING" id="86666.SAMN04490247_0755"/>
<dbReference type="NCBIfam" id="TIGR00871">
    <property type="entry name" value="zwf"/>
    <property type="match status" value="1"/>
</dbReference>
<evidence type="ECO:0000259" key="9">
    <source>
        <dbReference type="Pfam" id="PF02781"/>
    </source>
</evidence>
<dbReference type="InterPro" id="IPR036291">
    <property type="entry name" value="NAD(P)-bd_dom_sf"/>
</dbReference>
<dbReference type="GO" id="GO:0009051">
    <property type="term" value="P:pentose-phosphate shunt, oxidative branch"/>
    <property type="evidence" value="ECO:0007669"/>
    <property type="project" value="TreeGrafter"/>
</dbReference>
<keyword evidence="5 7" id="KW-0560">Oxidoreductase</keyword>
<dbReference type="InterPro" id="IPR001282">
    <property type="entry name" value="G6P_DH"/>
</dbReference>
<dbReference type="Proteomes" id="UP000199225">
    <property type="component" value="Unassembled WGS sequence"/>
</dbReference>
<feature type="binding site" evidence="7">
    <location>
        <position position="237"/>
    </location>
    <ligand>
        <name>substrate</name>
    </ligand>
</feature>
<evidence type="ECO:0000256" key="1">
    <source>
        <dbReference type="ARBA" id="ARBA00004937"/>
    </source>
</evidence>
<dbReference type="GO" id="GO:0050661">
    <property type="term" value="F:NADP binding"/>
    <property type="evidence" value="ECO:0007669"/>
    <property type="project" value="UniProtKB-UniRule"/>
</dbReference>
<evidence type="ECO:0000256" key="5">
    <source>
        <dbReference type="ARBA" id="ARBA00023002"/>
    </source>
</evidence>
<dbReference type="Pfam" id="PF02781">
    <property type="entry name" value="G6PD_C"/>
    <property type="match status" value="1"/>
</dbReference>
<dbReference type="EC" id="1.1.1.49" evidence="7"/>
<name>A0A1G8R298_9BACI</name>
<comment type="pathway">
    <text evidence="1 7">Carbohydrate degradation; pentose phosphate pathway; D-ribulose 5-phosphate from D-glucose 6-phosphate (oxidative stage): step 1/3.</text>
</comment>
<keyword evidence="6 7" id="KW-0119">Carbohydrate metabolism</keyword>
<dbReference type="Gene3D" id="3.30.360.10">
    <property type="entry name" value="Dihydrodipicolinate Reductase, domain 2"/>
    <property type="match status" value="1"/>
</dbReference>
<dbReference type="OrthoDB" id="9802739at2"/>
<feature type="binding site" evidence="7">
    <location>
        <begin position="15"/>
        <end position="22"/>
    </location>
    <ligand>
        <name>NADP(+)</name>
        <dbReference type="ChEBI" id="CHEBI:58349"/>
    </ligand>
</feature>
<feature type="active site" description="Proton acceptor" evidence="7">
    <location>
        <position position="242"/>
    </location>
</feature>
<feature type="binding site" evidence="7">
    <location>
        <position position="347"/>
    </location>
    <ligand>
        <name>substrate</name>
    </ligand>
</feature>
<keyword evidence="3 7" id="KW-0313">Glucose metabolism</keyword>
<evidence type="ECO:0000256" key="3">
    <source>
        <dbReference type="ARBA" id="ARBA00022526"/>
    </source>
</evidence>
<feature type="domain" description="Glucose-6-phosphate dehydrogenase C-terminal" evidence="9">
    <location>
        <begin position="192"/>
        <end position="488"/>
    </location>
</feature>
<dbReference type="SUPFAM" id="SSF55347">
    <property type="entry name" value="Glyceraldehyde-3-phosphate dehydrogenase-like, C-terminal domain"/>
    <property type="match status" value="1"/>
</dbReference>
<dbReference type="PANTHER" id="PTHR23429:SF0">
    <property type="entry name" value="GLUCOSE-6-PHOSPHATE 1-DEHYDROGENASE"/>
    <property type="match status" value="1"/>
</dbReference>
<feature type="binding site" evidence="7">
    <location>
        <position position="218"/>
    </location>
    <ligand>
        <name>substrate</name>
    </ligand>
</feature>
<dbReference type="InterPro" id="IPR019796">
    <property type="entry name" value="G6P_DH_AS"/>
</dbReference>
<comment type="similarity">
    <text evidence="2 7">Belongs to the glucose-6-phosphate dehydrogenase family.</text>
</comment>
<evidence type="ECO:0000256" key="7">
    <source>
        <dbReference type="HAMAP-Rule" id="MF_00966"/>
    </source>
</evidence>
<organism evidence="10 11">
    <name type="scientific">Salimicrobium halophilum</name>
    <dbReference type="NCBI Taxonomy" id="86666"/>
    <lineage>
        <taxon>Bacteria</taxon>
        <taxon>Bacillati</taxon>
        <taxon>Bacillota</taxon>
        <taxon>Bacilli</taxon>
        <taxon>Bacillales</taxon>
        <taxon>Bacillaceae</taxon>
        <taxon>Salimicrobium</taxon>
    </lineage>
</organism>
<proteinExistence type="inferred from homology"/>
<comment type="catalytic activity">
    <reaction evidence="7">
        <text>D-glucose 6-phosphate + NADP(+) = 6-phospho-D-glucono-1,5-lactone + NADPH + H(+)</text>
        <dbReference type="Rhea" id="RHEA:15841"/>
        <dbReference type="ChEBI" id="CHEBI:15378"/>
        <dbReference type="ChEBI" id="CHEBI:57783"/>
        <dbReference type="ChEBI" id="CHEBI:57955"/>
        <dbReference type="ChEBI" id="CHEBI:58349"/>
        <dbReference type="ChEBI" id="CHEBI:61548"/>
        <dbReference type="EC" id="1.1.1.49"/>
    </reaction>
</comment>
<accession>A0A1G8R298</accession>
<evidence type="ECO:0000256" key="2">
    <source>
        <dbReference type="ARBA" id="ARBA00009975"/>
    </source>
</evidence>
<dbReference type="AlphaFoldDB" id="A0A1G8R298"/>
<dbReference type="GO" id="GO:0004345">
    <property type="term" value="F:glucose-6-phosphate dehydrogenase activity"/>
    <property type="evidence" value="ECO:0007669"/>
    <property type="project" value="UniProtKB-UniRule"/>
</dbReference>
<dbReference type="PANTHER" id="PTHR23429">
    <property type="entry name" value="GLUCOSE-6-PHOSPHATE 1-DEHYDROGENASE G6PD"/>
    <property type="match status" value="1"/>
</dbReference>
<dbReference type="GO" id="GO:0006006">
    <property type="term" value="P:glucose metabolic process"/>
    <property type="evidence" value="ECO:0007669"/>
    <property type="project" value="UniProtKB-KW"/>
</dbReference>
<feature type="binding site" evidence="7">
    <location>
        <position position="49"/>
    </location>
    <ligand>
        <name>NADP(+)</name>
        <dbReference type="ChEBI" id="CHEBI:58349"/>
    </ligand>
</feature>
<dbReference type="InterPro" id="IPR022675">
    <property type="entry name" value="G6P_DH_C"/>
</dbReference>
<dbReference type="Pfam" id="PF00479">
    <property type="entry name" value="G6PD_N"/>
    <property type="match status" value="1"/>
</dbReference>
<dbReference type="PROSITE" id="PS00069">
    <property type="entry name" value="G6P_DEHYDROGENASE"/>
    <property type="match status" value="1"/>
</dbReference>
<comment type="function">
    <text evidence="7">Catalyzes the oxidation of glucose 6-phosphate to 6-phosphogluconolactone.</text>
</comment>
<sequence length="495" mass="56918">MENTNKPKALIVIFGATGDLAKRKLFPSIHRLYQNGKIGEDFAVVGIGRRSWSNDLFRTNVRNSLGDDVAEKEIEAFTSHFYYHPFDVSDSASYKNLGILLNDLESDYHTEGNRIFYLAMAPQFFGTIANNLKKHGLKSDTGWSRLVIEKPFGHDFESARKLNEQITSAFEENQIYRIDHYLGKEMVQNIEVIRFANGIFEHLWNNRFISNVQITSSEALGVEDRANYYDVSGATRDMVQNHMLQMVTLLAMEPPINLNPEEIRSEKIKILRAIRGIDEENISDYFVRGQYGPGKMFGKKLRGYQEEAEELANSNTETFVAGKIMIDNYRWAGVPFYIRTGKRLEEKCTKIVVEFQDIPLNLYQEKQSTKSPNLLVINIQPNEGVTLYLNAKKPGMGSYAEPIKLSYTHEAVNSVNTPEAYEKLLHDCMIGDTTNFSHWDEVSLSWRFVDRILKKWSKEKPDFPNYPAGSMGPEEADELLERDGFHWWPTNNEEE</sequence>
<reference evidence="11" key="1">
    <citation type="submission" date="2016-10" db="EMBL/GenBank/DDBJ databases">
        <authorList>
            <person name="Varghese N."/>
            <person name="Submissions S."/>
        </authorList>
    </citation>
    <scope>NUCLEOTIDE SEQUENCE [LARGE SCALE GENOMIC DNA]</scope>
    <source>
        <strain evidence="11">DSM 4771</strain>
    </source>
</reference>
<dbReference type="Gene3D" id="3.40.50.720">
    <property type="entry name" value="NAD(P)-binding Rossmann-like Domain"/>
    <property type="match status" value="1"/>
</dbReference>
<evidence type="ECO:0000256" key="6">
    <source>
        <dbReference type="ARBA" id="ARBA00023277"/>
    </source>
</evidence>
<evidence type="ECO:0000259" key="8">
    <source>
        <dbReference type="Pfam" id="PF00479"/>
    </source>
</evidence>
<dbReference type="HAMAP" id="MF_00966">
    <property type="entry name" value="G6PD"/>
    <property type="match status" value="1"/>
</dbReference>
<feature type="binding site" evidence="7">
    <location>
        <position position="180"/>
    </location>
    <ligand>
        <name>substrate</name>
    </ligand>
</feature>
<dbReference type="EMBL" id="FNEV01000002">
    <property type="protein sequence ID" value="SDJ10685.1"/>
    <property type="molecule type" value="Genomic_DNA"/>
</dbReference>
<dbReference type="InterPro" id="IPR022674">
    <property type="entry name" value="G6P_DH_NAD-bd"/>
</dbReference>
<evidence type="ECO:0000256" key="4">
    <source>
        <dbReference type="ARBA" id="ARBA00022857"/>
    </source>
</evidence>
<dbReference type="RefSeq" id="WP_093192234.1">
    <property type="nucleotide sequence ID" value="NZ_FNEV01000002.1"/>
</dbReference>
<dbReference type="PIRSF" id="PIRSF000110">
    <property type="entry name" value="G6PD"/>
    <property type="match status" value="1"/>
</dbReference>
<dbReference type="SUPFAM" id="SSF51735">
    <property type="entry name" value="NAD(P)-binding Rossmann-fold domains"/>
    <property type="match status" value="1"/>
</dbReference>
<feature type="binding site" evidence="7">
    <location>
        <position position="184"/>
    </location>
    <ligand>
        <name>substrate</name>
    </ligand>
</feature>
<dbReference type="PRINTS" id="PR00079">
    <property type="entry name" value="G6PDHDRGNASE"/>
</dbReference>
<keyword evidence="11" id="KW-1185">Reference proteome</keyword>
<keyword evidence="4 7" id="KW-0521">NADP</keyword>
<feature type="binding site" evidence="7">
    <location>
        <begin position="87"/>
        <end position="88"/>
    </location>
    <ligand>
        <name>NADP(+)</name>
        <dbReference type="ChEBI" id="CHEBI:58349"/>
    </ligand>
</feature>
<gene>
    <name evidence="7" type="primary">zwf</name>
    <name evidence="10" type="ORF">SAMN04490247_0755</name>
</gene>
<feature type="binding site" evidence="7">
    <location>
        <position position="150"/>
    </location>
    <ligand>
        <name>NADP(+)</name>
        <dbReference type="ChEBI" id="CHEBI:58349"/>
    </ligand>
</feature>